<protein>
    <submittedName>
        <fullName evidence="4">T9SS type A sorting domain-containing protein</fullName>
    </submittedName>
</protein>
<comment type="caution">
    <text evidence="4">The sequence shown here is derived from an EMBL/GenBank/DDBJ whole genome shotgun (WGS) entry which is preliminary data.</text>
</comment>
<feature type="signal peptide" evidence="2">
    <location>
        <begin position="1"/>
        <end position="19"/>
    </location>
</feature>
<dbReference type="NCBIfam" id="TIGR04183">
    <property type="entry name" value="Por_Secre_tail"/>
    <property type="match status" value="1"/>
</dbReference>
<gene>
    <name evidence="4" type="ORF">IC610_18195</name>
</gene>
<keyword evidence="1 2" id="KW-0732">Signal</keyword>
<evidence type="ECO:0000313" key="5">
    <source>
        <dbReference type="Proteomes" id="UP000637299"/>
    </source>
</evidence>
<feature type="chain" id="PRO_5047524587" evidence="2">
    <location>
        <begin position="20"/>
        <end position="606"/>
    </location>
</feature>
<dbReference type="Proteomes" id="UP000637299">
    <property type="component" value="Unassembled WGS sequence"/>
</dbReference>
<keyword evidence="5" id="KW-1185">Reference proteome</keyword>
<dbReference type="InterPro" id="IPR052918">
    <property type="entry name" value="Motility_Chemotaxis_Reg"/>
</dbReference>
<proteinExistence type="predicted"/>
<dbReference type="PANTHER" id="PTHR35580:SF1">
    <property type="entry name" value="PHYTASE-LIKE DOMAIN-CONTAINING PROTEIN"/>
    <property type="match status" value="1"/>
</dbReference>
<dbReference type="InterPro" id="IPR026444">
    <property type="entry name" value="Secre_tail"/>
</dbReference>
<organism evidence="4 5">
    <name type="scientific">Chryseobacterium caseinilyticum</name>
    <dbReference type="NCBI Taxonomy" id="2771428"/>
    <lineage>
        <taxon>Bacteria</taxon>
        <taxon>Pseudomonadati</taxon>
        <taxon>Bacteroidota</taxon>
        <taxon>Flavobacteriia</taxon>
        <taxon>Flavobacteriales</taxon>
        <taxon>Weeksellaceae</taxon>
        <taxon>Chryseobacterium group</taxon>
        <taxon>Chryseobacterium</taxon>
    </lineage>
</organism>
<evidence type="ECO:0000313" key="4">
    <source>
        <dbReference type="EMBL" id="MBD8084342.1"/>
    </source>
</evidence>
<dbReference type="PANTHER" id="PTHR35580">
    <property type="entry name" value="CELL SURFACE GLYCOPROTEIN (S-LAYER PROTEIN)-LIKE PROTEIN"/>
    <property type="match status" value="1"/>
</dbReference>
<accession>A0ABR8ZGI8</accession>
<dbReference type="Pfam" id="PF18962">
    <property type="entry name" value="Por_Secre_tail"/>
    <property type="match status" value="1"/>
</dbReference>
<dbReference type="RefSeq" id="WP_191738117.1">
    <property type="nucleotide sequence ID" value="NZ_JACYFS010000008.1"/>
</dbReference>
<evidence type="ECO:0000259" key="3">
    <source>
        <dbReference type="Pfam" id="PF18962"/>
    </source>
</evidence>
<evidence type="ECO:0000256" key="1">
    <source>
        <dbReference type="ARBA" id="ARBA00022729"/>
    </source>
</evidence>
<name>A0ABR8ZGI8_9FLAO</name>
<evidence type="ECO:0000256" key="2">
    <source>
        <dbReference type="SAM" id="SignalP"/>
    </source>
</evidence>
<sequence>MSKILFFLLLIAMTVFVKAQSNFEYERAWGTYFGPVGAKSFSGTFNGKQIFFDSQDNIYTKGLIYQSSFPESYFQQFSLNGGQTFQSAPNIYSPFNYTAKFNSNGTLLYYHYDQQQNNNPGSYTKELMFVDQLDNRYYQYFLNTASTPVPITPGTWGTTATQYVISKYDANNNLIWATYQPSISRIITDNSQNVYISGITYNGQNVPTTGTYLDNFQYMTSMGNNYCGFLVKLNPDGQKLWGTFYPGYASMLKFHNNSIYLGNSQVPQTNQIIIPTAAAFQTTPVYFSLIKFNADNGTRTWATYYASPTGSSSIRTIEVNETGLYVLGDETYSSTNPNPNFYGTPGSHKPQITSAMDLFLTKFDHSGARIWSTYIGGTGTDLAQSSQQPLALSGDNIYICAQTWGASNIISTPLVHQQLPEQNGTYSTNHFFSKFNTNGVLQWTSYYGGTSQSADEPWNIAIHNQSLYFYGDTRSPNLYTTPGSWQNQYTDPFPTVNAQKNSAFLVKFNLKTLDTKDITKVSQIDLYDNPNKGNFSIRGEILRKENLHLSIFDLSGRVLYKKELSKSQNNEHHLNLEHLLQNGNYMVNVTDRNGVLIQNFKITIQK</sequence>
<reference evidence="4 5" key="1">
    <citation type="submission" date="2020-09" db="EMBL/GenBank/DDBJ databases">
        <title>Genome seq and assembly of Chryseobacterium sp.</title>
        <authorList>
            <person name="Chhetri G."/>
        </authorList>
    </citation>
    <scope>NUCLEOTIDE SEQUENCE [LARGE SCALE GENOMIC DNA]</scope>
    <source>
        <strain evidence="4 5">GCR10</strain>
    </source>
</reference>
<dbReference type="EMBL" id="JACYFS010000008">
    <property type="protein sequence ID" value="MBD8084342.1"/>
    <property type="molecule type" value="Genomic_DNA"/>
</dbReference>
<feature type="domain" description="Secretion system C-terminal sorting" evidence="3">
    <location>
        <begin position="527"/>
        <end position="600"/>
    </location>
</feature>